<dbReference type="InterPro" id="IPR029058">
    <property type="entry name" value="AB_hydrolase_fold"/>
</dbReference>
<reference evidence="2" key="1">
    <citation type="submission" date="2023-08" db="EMBL/GenBank/DDBJ databases">
        <title>Increased levels of nutrients transform a symbiont into a lethal pathobiont.</title>
        <authorList>
            <person name="Lachnit T."/>
            <person name="Ulrich L."/>
            <person name="Willmer F.M."/>
            <person name="Hasenbein T."/>
            <person name="Steiner L.X."/>
            <person name="Wolters M."/>
            <person name="Herbst E.M."/>
            <person name="Deines P."/>
        </authorList>
    </citation>
    <scope>NUCLEOTIDE SEQUENCE</scope>
    <source>
        <strain evidence="2">T3</strain>
    </source>
</reference>
<dbReference type="PANTHER" id="PTHR43056:SF5">
    <property type="entry name" value="PEPTIDASE S9 PROLYL OLIGOPEPTIDASE CATALYTIC DOMAIN-CONTAINING PROTEIN"/>
    <property type="match status" value="1"/>
</dbReference>
<dbReference type="EMBL" id="CP158373">
    <property type="protein sequence ID" value="XBY62532.1"/>
    <property type="molecule type" value="Genomic_DNA"/>
</dbReference>
<dbReference type="InterPro" id="IPR050585">
    <property type="entry name" value="Xaa-Pro_dipeptidyl-ppase/CocE"/>
</dbReference>
<dbReference type="AlphaFoldDB" id="A0AAU7Y0C0"/>
<proteinExistence type="predicted"/>
<dbReference type="InterPro" id="IPR001375">
    <property type="entry name" value="Peptidase_S9_cat"/>
</dbReference>
<accession>A0AAU7Y0C0</accession>
<gene>
    <name evidence="2" type="ORF">ABS648_21625</name>
</gene>
<dbReference type="Gene3D" id="3.40.50.1820">
    <property type="entry name" value="alpha/beta hydrolase"/>
    <property type="match status" value="1"/>
</dbReference>
<dbReference type="Pfam" id="PF00326">
    <property type="entry name" value="Peptidase_S9"/>
    <property type="match status" value="1"/>
</dbReference>
<dbReference type="GO" id="GO:0006508">
    <property type="term" value="P:proteolysis"/>
    <property type="evidence" value="ECO:0007669"/>
    <property type="project" value="InterPro"/>
</dbReference>
<protein>
    <submittedName>
        <fullName evidence="2">S9 family peptidase</fullName>
        <ecNumber evidence="2">3.4.-.-</ecNumber>
    </submittedName>
</protein>
<dbReference type="EC" id="3.4.-.-" evidence="2"/>
<dbReference type="PANTHER" id="PTHR43056">
    <property type="entry name" value="PEPTIDASE S9 PROLYL OLIGOPEPTIDASE"/>
    <property type="match status" value="1"/>
</dbReference>
<dbReference type="GO" id="GO:0008236">
    <property type="term" value="F:serine-type peptidase activity"/>
    <property type="evidence" value="ECO:0007669"/>
    <property type="project" value="InterPro"/>
</dbReference>
<sequence length="618" mass="67783">MPIAPYGTWPSAFSALDAAAASRDFAELKRCAHGLLWSQFDPADARTTLWLWRDGEARCLTPAGFSLRSRVHEYGGGALCPTAEGVAFVNEADQQLHLQGIDGEPRPLTRHLGSRYGDLQFDTRAQALLAVEERHGGEAVRNRLVSIALADGARSVIAEGADFYAAPVLDGTGQRLAWIEWDRPEQPWTETRLCEAQRDDRGNWQGHRVLAGAAGGESLQQPRFAADGCLLCLSDRHAGWQPWEESTRGWRPVAGCAEADHAAAPWQLGACTWLPLEAGGLLSSRFEQGFGVLAEQGGGGERRLADAFSRFRALAADEAHFYAIATAPDRLPAVIAIDRVDGRVEILAGGEQPLGEAQLSRPEPLGFDSGQGERAHGFFYPPRQAEVRGPADERPPLLVFMHGGPTSACYPQFDPRIQFWTQRGFAVLDLNYRGSSGYGRAYRQRLRGEWGRIEVEDACAAVAHLAADGRIDGERAFIRGGSAGGYSTLLALADSRAFRGGASLYGVSDPLALRRVTHKFEADYLDWLIGDPDLDAERYRQRTPLQRLDDIEAPLIFFQGGRDAVVVPAQTCSMVDALRQRGREVEVHLYPDEGHGFRQAANLAHALEAEYGFYRRLL</sequence>
<organism evidence="2">
    <name type="scientific">Pseudomonas solani</name>
    <dbReference type="NCBI Taxonomy" id="2731552"/>
    <lineage>
        <taxon>Bacteria</taxon>
        <taxon>Pseudomonadati</taxon>
        <taxon>Pseudomonadota</taxon>
        <taxon>Gammaproteobacteria</taxon>
        <taxon>Pseudomonadales</taxon>
        <taxon>Pseudomonadaceae</taxon>
        <taxon>Pseudomonas</taxon>
    </lineage>
</organism>
<dbReference type="RefSeq" id="WP_350446689.1">
    <property type="nucleotide sequence ID" value="NZ_CP158373.1"/>
</dbReference>
<evidence type="ECO:0000313" key="2">
    <source>
        <dbReference type="EMBL" id="XBY62532.1"/>
    </source>
</evidence>
<name>A0AAU7Y0C0_9PSED</name>
<feature type="domain" description="Peptidase S9 prolyl oligopeptidase catalytic" evidence="1">
    <location>
        <begin position="411"/>
        <end position="617"/>
    </location>
</feature>
<dbReference type="SUPFAM" id="SSF53474">
    <property type="entry name" value="alpha/beta-Hydrolases"/>
    <property type="match status" value="1"/>
</dbReference>
<evidence type="ECO:0000259" key="1">
    <source>
        <dbReference type="Pfam" id="PF00326"/>
    </source>
</evidence>
<keyword evidence="2" id="KW-0378">Hydrolase</keyword>